<keyword evidence="3" id="KW-0804">Transcription</keyword>
<dbReference type="GO" id="GO:0003700">
    <property type="term" value="F:DNA-binding transcription factor activity"/>
    <property type="evidence" value="ECO:0007669"/>
    <property type="project" value="InterPro"/>
</dbReference>
<dbReference type="PANTHER" id="PTHR33154">
    <property type="entry name" value="TRANSCRIPTIONAL REGULATOR, ARSR FAMILY"/>
    <property type="match status" value="1"/>
</dbReference>
<protein>
    <submittedName>
        <fullName evidence="5">ArsR family transcriptional regulator</fullName>
    </submittedName>
</protein>
<keyword evidence="2" id="KW-0238">DNA-binding</keyword>
<keyword evidence="1" id="KW-0805">Transcription regulation</keyword>
<dbReference type="Pfam" id="PF01022">
    <property type="entry name" value="HTH_5"/>
    <property type="match status" value="1"/>
</dbReference>
<dbReference type="PANTHER" id="PTHR33154:SF12">
    <property type="entry name" value="TRANSCRIPTIONAL REGULATORY PROTEIN"/>
    <property type="match status" value="1"/>
</dbReference>
<feature type="domain" description="HTH arsR-type" evidence="4">
    <location>
        <begin position="6"/>
        <end position="102"/>
    </location>
</feature>
<sequence length="102" mass="10969">MSNSSSEDGVEVTLDVALKALANPVRRQVVTALLQTPGNQVSSCAAFNVTVSRSTLTQHLRVLHESGIVETIDHGNRVFVALRSAEIEQRLPGLLDVLRHAG</sequence>
<name>A0A2S8I9L6_RHOOP</name>
<gene>
    <name evidence="5" type="ORF">C5613_43335</name>
</gene>
<dbReference type="InterPro" id="IPR051081">
    <property type="entry name" value="HTH_MetalResp_TranReg"/>
</dbReference>
<dbReference type="GO" id="GO:0003677">
    <property type="term" value="F:DNA binding"/>
    <property type="evidence" value="ECO:0007669"/>
    <property type="project" value="UniProtKB-KW"/>
</dbReference>
<dbReference type="InterPro" id="IPR036390">
    <property type="entry name" value="WH_DNA-bd_sf"/>
</dbReference>
<dbReference type="AlphaFoldDB" id="A0A2S8I9L6"/>
<dbReference type="InterPro" id="IPR001845">
    <property type="entry name" value="HTH_ArsR_DNA-bd_dom"/>
</dbReference>
<dbReference type="InterPro" id="IPR036388">
    <property type="entry name" value="WH-like_DNA-bd_sf"/>
</dbReference>
<dbReference type="SUPFAM" id="SSF46785">
    <property type="entry name" value="Winged helix' DNA-binding domain"/>
    <property type="match status" value="1"/>
</dbReference>
<dbReference type="CDD" id="cd00090">
    <property type="entry name" value="HTH_ARSR"/>
    <property type="match status" value="1"/>
</dbReference>
<reference evidence="6" key="1">
    <citation type="submission" date="2018-02" db="EMBL/GenBank/DDBJ databases">
        <title>Draft genome sequencing of Rhodococcus opacus KU647198.</title>
        <authorList>
            <person name="Zheng B.-X."/>
        </authorList>
    </citation>
    <scope>NUCLEOTIDE SEQUENCE [LARGE SCALE GENOMIC DNA]</scope>
    <source>
        <strain evidence="6">04-OD7</strain>
    </source>
</reference>
<dbReference type="PROSITE" id="PS50987">
    <property type="entry name" value="HTH_ARSR_2"/>
    <property type="match status" value="1"/>
</dbReference>
<dbReference type="Gene3D" id="1.10.10.10">
    <property type="entry name" value="Winged helix-like DNA-binding domain superfamily/Winged helix DNA-binding domain"/>
    <property type="match status" value="1"/>
</dbReference>
<evidence type="ECO:0000259" key="4">
    <source>
        <dbReference type="PROSITE" id="PS50987"/>
    </source>
</evidence>
<evidence type="ECO:0000256" key="2">
    <source>
        <dbReference type="ARBA" id="ARBA00023125"/>
    </source>
</evidence>
<evidence type="ECO:0000313" key="6">
    <source>
        <dbReference type="Proteomes" id="UP000239290"/>
    </source>
</evidence>
<proteinExistence type="predicted"/>
<dbReference type="Proteomes" id="UP000239290">
    <property type="component" value="Unassembled WGS sequence"/>
</dbReference>
<evidence type="ECO:0000313" key="5">
    <source>
        <dbReference type="EMBL" id="PQP11457.1"/>
    </source>
</evidence>
<accession>A0A2S8I9L6</accession>
<organism evidence="5 6">
    <name type="scientific">Rhodococcus opacus</name>
    <name type="common">Nocardia opaca</name>
    <dbReference type="NCBI Taxonomy" id="37919"/>
    <lineage>
        <taxon>Bacteria</taxon>
        <taxon>Bacillati</taxon>
        <taxon>Actinomycetota</taxon>
        <taxon>Actinomycetes</taxon>
        <taxon>Mycobacteriales</taxon>
        <taxon>Nocardiaceae</taxon>
        <taxon>Rhodococcus</taxon>
    </lineage>
</organism>
<dbReference type="RefSeq" id="WP_105423961.1">
    <property type="nucleotide sequence ID" value="NZ_PUIO01000116.1"/>
</dbReference>
<dbReference type="EMBL" id="PUIO01000116">
    <property type="protein sequence ID" value="PQP11457.1"/>
    <property type="molecule type" value="Genomic_DNA"/>
</dbReference>
<evidence type="ECO:0000256" key="1">
    <source>
        <dbReference type="ARBA" id="ARBA00023015"/>
    </source>
</evidence>
<comment type="caution">
    <text evidence="5">The sequence shown here is derived from an EMBL/GenBank/DDBJ whole genome shotgun (WGS) entry which is preliminary data.</text>
</comment>
<dbReference type="InterPro" id="IPR011991">
    <property type="entry name" value="ArsR-like_HTH"/>
</dbReference>
<dbReference type="PRINTS" id="PR00778">
    <property type="entry name" value="HTHARSR"/>
</dbReference>
<dbReference type="SMART" id="SM00418">
    <property type="entry name" value="HTH_ARSR"/>
    <property type="match status" value="1"/>
</dbReference>
<evidence type="ECO:0000256" key="3">
    <source>
        <dbReference type="ARBA" id="ARBA00023163"/>
    </source>
</evidence>